<dbReference type="KEGG" id="marz:MARA_14120"/>
<organism evidence="1 2">
    <name type="scientific">Mycolicibacterium arabiense</name>
    <dbReference type="NCBI Taxonomy" id="1286181"/>
    <lineage>
        <taxon>Bacteria</taxon>
        <taxon>Bacillati</taxon>
        <taxon>Actinomycetota</taxon>
        <taxon>Actinomycetes</taxon>
        <taxon>Mycobacteriales</taxon>
        <taxon>Mycobacteriaceae</taxon>
        <taxon>Mycolicibacterium</taxon>
    </lineage>
</organism>
<dbReference type="AlphaFoldDB" id="A0A7I7RTL4"/>
<name>A0A7I7RTL4_9MYCO</name>
<geneLocation type="plasmid" evidence="2">
    <name>pjcm18538 dna</name>
</geneLocation>
<dbReference type="Proteomes" id="UP000467428">
    <property type="component" value="Chromosome"/>
</dbReference>
<reference evidence="1 2" key="1">
    <citation type="journal article" date="2019" name="Emerg. Microbes Infect.">
        <title>Comprehensive subspecies identification of 175 nontuberculous mycobacteria species based on 7547 genomic profiles.</title>
        <authorList>
            <person name="Matsumoto Y."/>
            <person name="Kinjo T."/>
            <person name="Motooka D."/>
            <person name="Nabeya D."/>
            <person name="Jung N."/>
            <person name="Uechi K."/>
            <person name="Horii T."/>
            <person name="Iida T."/>
            <person name="Fujita J."/>
            <person name="Nakamura S."/>
        </authorList>
    </citation>
    <scope>NUCLEOTIDE SEQUENCE [LARGE SCALE GENOMIC DNA]</scope>
    <source>
        <strain evidence="1 2">JCM 18538</strain>
    </source>
</reference>
<gene>
    <name evidence="1" type="ORF">MARA_14120</name>
</gene>
<evidence type="ECO:0000313" key="2">
    <source>
        <dbReference type="Proteomes" id="UP000467428"/>
    </source>
</evidence>
<proteinExistence type="predicted"/>
<dbReference type="EMBL" id="AP022593">
    <property type="protein sequence ID" value="BBY47944.1"/>
    <property type="molecule type" value="Genomic_DNA"/>
</dbReference>
<keyword evidence="2" id="KW-1185">Reference proteome</keyword>
<evidence type="ECO:0000313" key="1">
    <source>
        <dbReference type="EMBL" id="BBY47944.1"/>
    </source>
</evidence>
<dbReference type="RefSeq" id="WP_163917806.1">
    <property type="nucleotide sequence ID" value="NZ_AP022593.1"/>
</dbReference>
<accession>A0A7I7RTL4</accession>
<sequence>MGVPQDWAPYTSLDEAARVYLRDPDLALEQLRSVVDFSSITSFIMSRGESDEPWGEAVWQEVVATDGRRLILWRADDDASVTMGSEPRRILDASVRTILLSTITDHILTTEFEILPDGTRRLAEVRLRMYTQLLTRARQKSVVDTDLFCESFRYTKTVDDGGLAQMQRLMQFGRVLSRSA</sequence>
<protein>
    <submittedName>
        <fullName evidence="1">Uncharacterized protein</fullName>
    </submittedName>
</protein>